<sequence length="50" mass="5744">MKQPTGHNFYLACSLVIVCMVLLKPVYIQHNNVDFTQGNNNFFSVITLNR</sequence>
<feature type="transmembrane region" description="Helical" evidence="1">
    <location>
        <begin position="9"/>
        <end position="28"/>
    </location>
</feature>
<proteinExistence type="predicted"/>
<evidence type="ECO:0000313" key="2">
    <source>
        <dbReference type="EMBL" id="QFF90867.1"/>
    </source>
</evidence>
<keyword evidence="1" id="KW-0472">Membrane</keyword>
<dbReference type="EMBL" id="MK507745">
    <property type="protein sequence ID" value="QFF90867.1"/>
    <property type="molecule type" value="Genomic_DNA"/>
</dbReference>
<protein>
    <submittedName>
        <fullName evidence="2">Uncharacterized protein</fullName>
    </submittedName>
</protein>
<gene>
    <name evidence="2" type="ORF">S5_00024</name>
</gene>
<dbReference type="AlphaFoldDB" id="A0A6B7M0T7"/>
<name>A0A6B7M0T7_SERMA</name>
<keyword evidence="1" id="KW-1133">Transmembrane helix</keyword>
<reference evidence="2" key="1">
    <citation type="journal article" date="2019" name="Microorganisms">
        <title>Characterization of CRISPR-Cas Systems in Serratia marcescens Isolated from Rhynchophorus ferrugineus (Olivier, 1790) (Coleoptera: Curculionidae).</title>
        <authorList>
            <person name="Scrascia M."/>
            <person name="D'Addabbo P."/>
            <person name="Roberto R."/>
            <person name="Porcelli F."/>
            <person name="Oliva M."/>
            <person name="Calia C."/>
            <person name="Dionisi A.M."/>
            <person name="Pazzani C."/>
        </authorList>
    </citation>
    <scope>NUCLEOTIDE SEQUENCE</scope>
    <source>
        <strain evidence="2">S5</strain>
    </source>
</reference>
<organism evidence="2">
    <name type="scientific">Serratia marcescens</name>
    <dbReference type="NCBI Taxonomy" id="615"/>
    <lineage>
        <taxon>Bacteria</taxon>
        <taxon>Pseudomonadati</taxon>
        <taxon>Pseudomonadota</taxon>
        <taxon>Gammaproteobacteria</taxon>
        <taxon>Enterobacterales</taxon>
        <taxon>Yersiniaceae</taxon>
        <taxon>Serratia</taxon>
    </lineage>
</organism>
<accession>A0A6B7M0T7</accession>
<keyword evidence="1" id="KW-0812">Transmembrane</keyword>
<evidence type="ECO:0000256" key="1">
    <source>
        <dbReference type="SAM" id="Phobius"/>
    </source>
</evidence>